<proteinExistence type="predicted"/>
<protein>
    <submittedName>
        <fullName evidence="1">Uncharacterized protein</fullName>
    </submittedName>
</protein>
<evidence type="ECO:0000313" key="2">
    <source>
        <dbReference type="Proteomes" id="UP001243330"/>
    </source>
</evidence>
<dbReference type="AlphaFoldDB" id="A0AAD8ZZ76"/>
<sequence length="184" mass="20447">MDWRQDHSVPRTLVVMQRLGATKTPDRSAQSTTISGYGALMGSRAHLMTWDHGRTIDWRCYSRSRHINFEVRLQYHTGLASHLSATGHSRDAWTRAGLAIRGRHRMPNVMSGAQRVDVTRSSRRLSRAALPPITPVHWTTCAASGKPCLLVKDAAVAFGRKDRARADPAKLSLDSCARFATRGC</sequence>
<dbReference type="Proteomes" id="UP001243330">
    <property type="component" value="Unassembled WGS sequence"/>
</dbReference>
<comment type="caution">
    <text evidence="1">The sequence shown here is derived from an EMBL/GenBank/DDBJ whole genome shotgun (WGS) entry which is preliminary data.</text>
</comment>
<evidence type="ECO:0000313" key="1">
    <source>
        <dbReference type="EMBL" id="KAK1838466.1"/>
    </source>
</evidence>
<organism evidence="1 2">
    <name type="scientific">Colletotrichum chrysophilum</name>
    <dbReference type="NCBI Taxonomy" id="1836956"/>
    <lineage>
        <taxon>Eukaryota</taxon>
        <taxon>Fungi</taxon>
        <taxon>Dikarya</taxon>
        <taxon>Ascomycota</taxon>
        <taxon>Pezizomycotina</taxon>
        <taxon>Sordariomycetes</taxon>
        <taxon>Hypocreomycetidae</taxon>
        <taxon>Glomerellales</taxon>
        <taxon>Glomerellaceae</taxon>
        <taxon>Colletotrichum</taxon>
        <taxon>Colletotrichum gloeosporioides species complex</taxon>
    </lineage>
</organism>
<reference evidence="1" key="1">
    <citation type="submission" date="2023-01" db="EMBL/GenBank/DDBJ databases">
        <title>Colletotrichum chrysophilum M932 genome sequence.</title>
        <authorList>
            <person name="Baroncelli R."/>
        </authorList>
    </citation>
    <scope>NUCLEOTIDE SEQUENCE</scope>
    <source>
        <strain evidence="1">M932</strain>
    </source>
</reference>
<accession>A0AAD8ZZ76</accession>
<dbReference type="EMBL" id="JAQOWY010000824">
    <property type="protein sequence ID" value="KAK1838466.1"/>
    <property type="molecule type" value="Genomic_DNA"/>
</dbReference>
<gene>
    <name evidence="1" type="ORF">CCHR01_18912</name>
</gene>
<keyword evidence="2" id="KW-1185">Reference proteome</keyword>
<name>A0AAD8ZZ76_9PEZI</name>